<proteinExistence type="predicted"/>
<gene>
    <name evidence="2" type="ORF">B0I35DRAFT_483055</name>
</gene>
<evidence type="ECO:0000256" key="1">
    <source>
        <dbReference type="SAM" id="MobiDB-lite"/>
    </source>
</evidence>
<protein>
    <submittedName>
        <fullName evidence="2">Uncharacterized protein</fullName>
    </submittedName>
</protein>
<feature type="compositionally biased region" description="Basic and acidic residues" evidence="1">
    <location>
        <begin position="40"/>
        <end position="53"/>
    </location>
</feature>
<evidence type="ECO:0000313" key="3">
    <source>
        <dbReference type="Proteomes" id="UP000813444"/>
    </source>
</evidence>
<name>A0A8K0SL14_9HYPO</name>
<evidence type="ECO:0000313" key="2">
    <source>
        <dbReference type="EMBL" id="KAH7308498.1"/>
    </source>
</evidence>
<feature type="compositionally biased region" description="Polar residues" evidence="1">
    <location>
        <begin position="12"/>
        <end position="24"/>
    </location>
</feature>
<feature type="compositionally biased region" description="Basic residues" evidence="1">
    <location>
        <begin position="1"/>
        <end position="11"/>
    </location>
</feature>
<feature type="region of interest" description="Disordered" evidence="1">
    <location>
        <begin position="1"/>
        <end position="101"/>
    </location>
</feature>
<accession>A0A8K0SL14</accession>
<dbReference type="AlphaFoldDB" id="A0A8K0SL14"/>
<dbReference type="OrthoDB" id="9984533at2759"/>
<dbReference type="EMBL" id="JAGPNK010000015">
    <property type="protein sequence ID" value="KAH7308498.1"/>
    <property type="molecule type" value="Genomic_DNA"/>
</dbReference>
<keyword evidence="3" id="KW-1185">Reference proteome</keyword>
<organism evidence="2 3">
    <name type="scientific">Stachybotrys elegans</name>
    <dbReference type="NCBI Taxonomy" id="80388"/>
    <lineage>
        <taxon>Eukaryota</taxon>
        <taxon>Fungi</taxon>
        <taxon>Dikarya</taxon>
        <taxon>Ascomycota</taxon>
        <taxon>Pezizomycotina</taxon>
        <taxon>Sordariomycetes</taxon>
        <taxon>Hypocreomycetidae</taxon>
        <taxon>Hypocreales</taxon>
        <taxon>Stachybotryaceae</taxon>
        <taxon>Stachybotrys</taxon>
    </lineage>
</organism>
<reference evidence="2" key="1">
    <citation type="journal article" date="2021" name="Nat. Commun.">
        <title>Genetic determinants of endophytism in the Arabidopsis root mycobiome.</title>
        <authorList>
            <person name="Mesny F."/>
            <person name="Miyauchi S."/>
            <person name="Thiergart T."/>
            <person name="Pickel B."/>
            <person name="Atanasova L."/>
            <person name="Karlsson M."/>
            <person name="Huettel B."/>
            <person name="Barry K.W."/>
            <person name="Haridas S."/>
            <person name="Chen C."/>
            <person name="Bauer D."/>
            <person name="Andreopoulos W."/>
            <person name="Pangilinan J."/>
            <person name="LaButti K."/>
            <person name="Riley R."/>
            <person name="Lipzen A."/>
            <person name="Clum A."/>
            <person name="Drula E."/>
            <person name="Henrissat B."/>
            <person name="Kohler A."/>
            <person name="Grigoriev I.V."/>
            <person name="Martin F.M."/>
            <person name="Hacquard S."/>
        </authorList>
    </citation>
    <scope>NUCLEOTIDE SEQUENCE</scope>
    <source>
        <strain evidence="2">MPI-CAGE-CH-0235</strain>
    </source>
</reference>
<comment type="caution">
    <text evidence="2">The sequence shown here is derived from an EMBL/GenBank/DDBJ whole genome shotgun (WGS) entry which is preliminary data.</text>
</comment>
<sequence>MARKRHARRNSRQPGQASSDTAASRTPGVGRSVEATAPMAEKKMKEERGRIPREQGNNTLAGSRRTRSVSDTQTRSAKRVHVESSSKVPSETLEPTLETSATKQPIVGLDEKPDDAEITTGDQTIPIVYVDGTRLPGYDFELWQSCFSEIVGTPVELIEEAFGDLNYRVDCLVGDLERKAKQWEDLTRPAQMKFEAWADNAGKHLNSSMSQGGVFRAWVWRILYDNILSPSCVAKWNRDWLAFVRLRDDFRGIVTREPFLAYQFHQCKLTTAKLFSCRSAAS</sequence>
<dbReference type="Proteomes" id="UP000813444">
    <property type="component" value="Unassembled WGS sequence"/>
</dbReference>